<feature type="region of interest" description="Disordered" evidence="1">
    <location>
        <begin position="351"/>
        <end position="405"/>
    </location>
</feature>
<feature type="compositionally biased region" description="Basic and acidic residues" evidence="1">
    <location>
        <begin position="124"/>
        <end position="142"/>
    </location>
</feature>
<feature type="compositionally biased region" description="Gly residues" evidence="1">
    <location>
        <begin position="311"/>
        <end position="320"/>
    </location>
</feature>
<feature type="region of interest" description="Disordered" evidence="1">
    <location>
        <begin position="113"/>
        <end position="222"/>
    </location>
</feature>
<dbReference type="GO" id="GO:0004519">
    <property type="term" value="F:endonuclease activity"/>
    <property type="evidence" value="ECO:0007669"/>
    <property type="project" value="UniProtKB-KW"/>
</dbReference>
<keyword evidence="3" id="KW-0540">Nuclease</keyword>
<feature type="region of interest" description="Disordered" evidence="1">
    <location>
        <begin position="258"/>
        <end position="329"/>
    </location>
</feature>
<evidence type="ECO:0000259" key="2">
    <source>
        <dbReference type="Pfam" id="PF01844"/>
    </source>
</evidence>
<evidence type="ECO:0000313" key="4">
    <source>
        <dbReference type="Proteomes" id="UP001160301"/>
    </source>
</evidence>
<evidence type="ECO:0000313" key="3">
    <source>
        <dbReference type="EMBL" id="MDI1436456.1"/>
    </source>
</evidence>
<keyword evidence="4" id="KW-1185">Reference proteome</keyword>
<keyword evidence="3" id="KW-0378">Hydrolase</keyword>
<dbReference type="CDD" id="cd00085">
    <property type="entry name" value="HNHc"/>
    <property type="match status" value="1"/>
</dbReference>
<dbReference type="InterPro" id="IPR003615">
    <property type="entry name" value="HNH_nuc"/>
</dbReference>
<comment type="caution">
    <text evidence="3">The sequence shown here is derived from an EMBL/GenBank/DDBJ whole genome shotgun (WGS) entry which is preliminary data.</text>
</comment>
<accession>A0ABT6P7C1</accession>
<reference evidence="3 4" key="1">
    <citation type="submission" date="2023-04" db="EMBL/GenBank/DDBJ databases">
        <title>The genome sequence of Polyangium sorediatum DSM14670.</title>
        <authorList>
            <person name="Zhang X."/>
        </authorList>
    </citation>
    <scope>NUCLEOTIDE SEQUENCE [LARGE SCALE GENOMIC DNA]</scope>
    <source>
        <strain evidence="3 4">DSM 14670</strain>
    </source>
</reference>
<dbReference type="RefSeq" id="WP_136971172.1">
    <property type="nucleotide sequence ID" value="NZ_JARZHI010000082.1"/>
</dbReference>
<protein>
    <submittedName>
        <fullName evidence="3">HNH endonuclease</fullName>
    </submittedName>
</protein>
<sequence>MAWLSNRFVRLWLLVLVAFGVSIWLLGCAATGAHTQAWAQTTPNGIRLFRICRRHPHVGPNARYWYDVGDGTPRTTFLSLDELLAGREAKAVYIHDANAPSESRKLLGIAFQHLPCDKPPPPPPEKKLAAKEKEDGEKKGEDQSAEPPTSRPKPLPRPIARPPERERCTAYREPGQTRQRRGAGSRTCTRILAKRPGEEPAVAENRPYPVEAPVPKDPSEVQPGEVWRYEEWSQTPEETARLERAYECLAGVCHARHQNFQPKGGKKPAGKHNGQSLSTGSGSGGGAGAPRPAPKTTVKTTTKTVAKPNGAAGGSAGGPRAGKPFTAKGKAEIDAANAARNGGVNVCETCGSRAVPAEKSQRGVTPPGNERHRDHQIPRSKGGNGDPSNGQILCRDCNLEKRDKP</sequence>
<dbReference type="Gene3D" id="1.10.30.50">
    <property type="match status" value="1"/>
</dbReference>
<dbReference type="PROSITE" id="PS51257">
    <property type="entry name" value="PROKAR_LIPOPROTEIN"/>
    <property type="match status" value="1"/>
</dbReference>
<organism evidence="3 4">
    <name type="scientific">Polyangium sorediatum</name>
    <dbReference type="NCBI Taxonomy" id="889274"/>
    <lineage>
        <taxon>Bacteria</taxon>
        <taxon>Pseudomonadati</taxon>
        <taxon>Myxococcota</taxon>
        <taxon>Polyangia</taxon>
        <taxon>Polyangiales</taxon>
        <taxon>Polyangiaceae</taxon>
        <taxon>Polyangium</taxon>
    </lineage>
</organism>
<name>A0ABT6P7C1_9BACT</name>
<dbReference type="Proteomes" id="UP001160301">
    <property type="component" value="Unassembled WGS sequence"/>
</dbReference>
<keyword evidence="3" id="KW-0255">Endonuclease</keyword>
<dbReference type="InterPro" id="IPR002711">
    <property type="entry name" value="HNH"/>
</dbReference>
<dbReference type="Pfam" id="PF01844">
    <property type="entry name" value="HNH"/>
    <property type="match status" value="1"/>
</dbReference>
<proteinExistence type="predicted"/>
<feature type="domain" description="HNH" evidence="2">
    <location>
        <begin position="347"/>
        <end position="403"/>
    </location>
</feature>
<feature type="compositionally biased region" description="Low complexity" evidence="1">
    <location>
        <begin position="294"/>
        <end position="310"/>
    </location>
</feature>
<gene>
    <name evidence="3" type="ORF">QHF89_43525</name>
</gene>
<evidence type="ECO:0000256" key="1">
    <source>
        <dbReference type="SAM" id="MobiDB-lite"/>
    </source>
</evidence>
<dbReference type="EMBL" id="JARZHI010000082">
    <property type="protein sequence ID" value="MDI1436456.1"/>
    <property type="molecule type" value="Genomic_DNA"/>
</dbReference>
<feature type="compositionally biased region" description="Pro residues" evidence="1">
    <location>
        <begin position="149"/>
        <end position="161"/>
    </location>
</feature>